<dbReference type="Proteomes" id="UP000800097">
    <property type="component" value="Unassembled WGS sequence"/>
</dbReference>
<gene>
    <name evidence="2" type="ORF">EI97DRAFT_292436</name>
</gene>
<dbReference type="AlphaFoldDB" id="A0A6A6JLC1"/>
<evidence type="ECO:0000313" key="3">
    <source>
        <dbReference type="Proteomes" id="UP000800097"/>
    </source>
</evidence>
<feature type="compositionally biased region" description="Basic and acidic residues" evidence="1">
    <location>
        <begin position="1"/>
        <end position="14"/>
    </location>
</feature>
<reference evidence="2" key="1">
    <citation type="journal article" date="2020" name="Stud. Mycol.">
        <title>101 Dothideomycetes genomes: a test case for predicting lifestyles and emergence of pathogens.</title>
        <authorList>
            <person name="Haridas S."/>
            <person name="Albert R."/>
            <person name="Binder M."/>
            <person name="Bloem J."/>
            <person name="Labutti K."/>
            <person name="Salamov A."/>
            <person name="Andreopoulos B."/>
            <person name="Baker S."/>
            <person name="Barry K."/>
            <person name="Bills G."/>
            <person name="Bluhm B."/>
            <person name="Cannon C."/>
            <person name="Castanera R."/>
            <person name="Culley D."/>
            <person name="Daum C."/>
            <person name="Ezra D."/>
            <person name="Gonzalez J."/>
            <person name="Henrissat B."/>
            <person name="Kuo A."/>
            <person name="Liang C."/>
            <person name="Lipzen A."/>
            <person name="Lutzoni F."/>
            <person name="Magnuson J."/>
            <person name="Mondo S."/>
            <person name="Nolan M."/>
            <person name="Ohm R."/>
            <person name="Pangilinan J."/>
            <person name="Park H.-J."/>
            <person name="Ramirez L."/>
            <person name="Alfaro M."/>
            <person name="Sun H."/>
            <person name="Tritt A."/>
            <person name="Yoshinaga Y."/>
            <person name="Zwiers L.-H."/>
            <person name="Turgeon B."/>
            <person name="Goodwin S."/>
            <person name="Spatafora J."/>
            <person name="Crous P."/>
            <person name="Grigoriev I."/>
        </authorList>
    </citation>
    <scope>NUCLEOTIDE SEQUENCE</scope>
    <source>
        <strain evidence="2">CBS 379.55</strain>
    </source>
</reference>
<organism evidence="2 3">
    <name type="scientific">Westerdykella ornata</name>
    <dbReference type="NCBI Taxonomy" id="318751"/>
    <lineage>
        <taxon>Eukaryota</taxon>
        <taxon>Fungi</taxon>
        <taxon>Dikarya</taxon>
        <taxon>Ascomycota</taxon>
        <taxon>Pezizomycotina</taxon>
        <taxon>Dothideomycetes</taxon>
        <taxon>Pleosporomycetidae</taxon>
        <taxon>Pleosporales</taxon>
        <taxon>Sporormiaceae</taxon>
        <taxon>Westerdykella</taxon>
    </lineage>
</organism>
<protein>
    <submittedName>
        <fullName evidence="2">Uncharacterized protein</fullName>
    </submittedName>
</protein>
<keyword evidence="3" id="KW-1185">Reference proteome</keyword>
<accession>A0A6A6JLC1</accession>
<proteinExistence type="predicted"/>
<feature type="compositionally biased region" description="Polar residues" evidence="1">
    <location>
        <begin position="157"/>
        <end position="175"/>
    </location>
</feature>
<feature type="region of interest" description="Disordered" evidence="1">
    <location>
        <begin position="1"/>
        <end position="52"/>
    </location>
</feature>
<dbReference type="GeneID" id="54547636"/>
<dbReference type="RefSeq" id="XP_033654999.1">
    <property type="nucleotide sequence ID" value="XM_033794461.1"/>
</dbReference>
<sequence>MSHNDTTQHSRQPDPEPIQDGHSGEPVPRYTELAPRDGTDPDDWDSDSTSTDSIHVTVNNDLRIEGHGDVVHLPDVASIAANVLQSVYRSIPRNTRGRRPCTHITINANVIMKGTRNIATADGQLINEIRRTMPQGNTAEPTAAAPTSTHVVPRPSNVHTSAGNAPQVQADQQCPRTPAIGRSQQPASQDNHSASMTNSANAGNGAEAIRRARSVTPQLPTTPREPMNDDMDLYCDP</sequence>
<dbReference type="EMBL" id="ML986490">
    <property type="protein sequence ID" value="KAF2277460.1"/>
    <property type="molecule type" value="Genomic_DNA"/>
</dbReference>
<feature type="region of interest" description="Disordered" evidence="1">
    <location>
        <begin position="157"/>
        <end position="237"/>
    </location>
</feature>
<feature type="compositionally biased region" description="Acidic residues" evidence="1">
    <location>
        <begin position="228"/>
        <end position="237"/>
    </location>
</feature>
<evidence type="ECO:0000256" key="1">
    <source>
        <dbReference type="SAM" id="MobiDB-lite"/>
    </source>
</evidence>
<feature type="compositionally biased region" description="Polar residues" evidence="1">
    <location>
        <begin position="182"/>
        <end position="202"/>
    </location>
</feature>
<evidence type="ECO:0000313" key="2">
    <source>
        <dbReference type="EMBL" id="KAF2277460.1"/>
    </source>
</evidence>
<name>A0A6A6JLC1_WESOR</name>